<proteinExistence type="predicted"/>
<keyword evidence="1" id="KW-0732">Signal</keyword>
<dbReference type="AlphaFoldDB" id="A0A915EMT9"/>
<sequence length="105" mass="11535">MVALPIAMLSWNTARLLALVLNCFSGLMQYYQKEQVVNSLDMDAILGLRSPARLCELNTTNANGGFHQTILSTIRNLSHIAGDIAEKAMLSSKPGDDAQYFSKVF</sequence>
<keyword evidence="2" id="KW-1185">Reference proteome</keyword>
<name>A0A915EMT9_9BILA</name>
<organism evidence="2 3">
    <name type="scientific">Ditylenchus dipsaci</name>
    <dbReference type="NCBI Taxonomy" id="166011"/>
    <lineage>
        <taxon>Eukaryota</taxon>
        <taxon>Metazoa</taxon>
        <taxon>Ecdysozoa</taxon>
        <taxon>Nematoda</taxon>
        <taxon>Chromadorea</taxon>
        <taxon>Rhabditida</taxon>
        <taxon>Tylenchina</taxon>
        <taxon>Tylenchomorpha</taxon>
        <taxon>Sphaerularioidea</taxon>
        <taxon>Anguinidae</taxon>
        <taxon>Anguininae</taxon>
        <taxon>Ditylenchus</taxon>
    </lineage>
</organism>
<feature type="chain" id="PRO_5037700773" evidence="1">
    <location>
        <begin position="19"/>
        <end position="105"/>
    </location>
</feature>
<feature type="signal peptide" evidence="1">
    <location>
        <begin position="1"/>
        <end position="18"/>
    </location>
</feature>
<protein>
    <submittedName>
        <fullName evidence="3">Uncharacterized protein</fullName>
    </submittedName>
</protein>
<dbReference type="WBParaSite" id="jg7021">
    <property type="protein sequence ID" value="jg7021"/>
    <property type="gene ID" value="jg7021"/>
</dbReference>
<accession>A0A915EMT9</accession>
<dbReference type="Proteomes" id="UP000887574">
    <property type="component" value="Unplaced"/>
</dbReference>
<evidence type="ECO:0000256" key="1">
    <source>
        <dbReference type="SAM" id="SignalP"/>
    </source>
</evidence>
<evidence type="ECO:0000313" key="3">
    <source>
        <dbReference type="WBParaSite" id="jg7021"/>
    </source>
</evidence>
<reference evidence="3" key="1">
    <citation type="submission" date="2022-11" db="UniProtKB">
        <authorList>
            <consortium name="WormBaseParasite"/>
        </authorList>
    </citation>
    <scope>IDENTIFICATION</scope>
</reference>
<evidence type="ECO:0000313" key="2">
    <source>
        <dbReference type="Proteomes" id="UP000887574"/>
    </source>
</evidence>